<keyword evidence="7" id="KW-1185">Reference proteome</keyword>
<dbReference type="PROSITE" id="PS50006">
    <property type="entry name" value="FHA_DOMAIN"/>
    <property type="match status" value="1"/>
</dbReference>
<evidence type="ECO:0000313" key="5">
    <source>
        <dbReference type="EMBL" id="WJW67292.1"/>
    </source>
</evidence>
<dbReference type="SMART" id="SM00240">
    <property type="entry name" value="FHA"/>
    <property type="match status" value="1"/>
</dbReference>
<evidence type="ECO:0000256" key="1">
    <source>
        <dbReference type="SAM" id="MobiDB-lite"/>
    </source>
</evidence>
<dbReference type="PANTHER" id="PTHR23308">
    <property type="entry name" value="NUCLEAR INHIBITOR OF PROTEIN PHOSPHATASE-1"/>
    <property type="match status" value="1"/>
</dbReference>
<protein>
    <submittedName>
        <fullName evidence="4">FHA domain-containing protein</fullName>
    </submittedName>
</protein>
<dbReference type="RefSeq" id="WP_341469191.1">
    <property type="nucleotide sequence ID" value="NZ_CP128399.1"/>
</dbReference>
<dbReference type="CDD" id="cd00060">
    <property type="entry name" value="FHA"/>
    <property type="match status" value="1"/>
</dbReference>
<feature type="compositionally biased region" description="Low complexity" evidence="1">
    <location>
        <begin position="133"/>
        <end position="143"/>
    </location>
</feature>
<dbReference type="Pfam" id="PF00498">
    <property type="entry name" value="FHA"/>
    <property type="match status" value="1"/>
</dbReference>
<keyword evidence="2" id="KW-0812">Transmembrane</keyword>
<evidence type="ECO:0000313" key="7">
    <source>
        <dbReference type="Proteomes" id="UP001431572"/>
    </source>
</evidence>
<dbReference type="InterPro" id="IPR008984">
    <property type="entry name" value="SMAD_FHA_dom_sf"/>
</dbReference>
<evidence type="ECO:0000313" key="6">
    <source>
        <dbReference type="Proteomes" id="UP000521676"/>
    </source>
</evidence>
<feature type="region of interest" description="Disordered" evidence="1">
    <location>
        <begin position="109"/>
        <end position="143"/>
    </location>
</feature>
<feature type="domain" description="FHA" evidence="3">
    <location>
        <begin position="22"/>
        <end position="71"/>
    </location>
</feature>
<dbReference type="InterPro" id="IPR050923">
    <property type="entry name" value="Cell_Proc_Reg/RNA_Proc"/>
</dbReference>
<dbReference type="InterPro" id="IPR000253">
    <property type="entry name" value="FHA_dom"/>
</dbReference>
<name>A0A8T7M0M7_9CHLR</name>
<proteinExistence type="predicted"/>
<gene>
    <name evidence="4" type="ORF">HXX08_06025</name>
    <name evidence="5" type="ORF">OZ401_000552</name>
</gene>
<dbReference type="Proteomes" id="UP000521676">
    <property type="component" value="Unassembled WGS sequence"/>
</dbReference>
<reference evidence="5" key="2">
    <citation type="journal article" date="2024" name="Nature">
        <title>Anoxygenic phototroph of the Chloroflexota uses a type I reaction centre.</title>
        <authorList>
            <person name="Tsuji J.M."/>
            <person name="Shaw N.A."/>
            <person name="Nagashima S."/>
            <person name="Venkiteswaran J.J."/>
            <person name="Schiff S.L."/>
            <person name="Watanabe T."/>
            <person name="Fukui M."/>
            <person name="Hanada S."/>
            <person name="Tank M."/>
            <person name="Neufeld J.D."/>
        </authorList>
    </citation>
    <scope>NUCLEOTIDE SEQUENCE</scope>
    <source>
        <strain evidence="5">L227-S17</strain>
    </source>
</reference>
<accession>A0A8T7M0M7</accession>
<dbReference type="SUPFAM" id="SSF49879">
    <property type="entry name" value="SMAD/FHA domain"/>
    <property type="match status" value="1"/>
</dbReference>
<keyword evidence="2" id="KW-0472">Membrane</keyword>
<evidence type="ECO:0000313" key="4">
    <source>
        <dbReference type="EMBL" id="NWJ45420.1"/>
    </source>
</evidence>
<dbReference type="EMBL" id="JACATZ010000001">
    <property type="protein sequence ID" value="NWJ45420.1"/>
    <property type="molecule type" value="Genomic_DNA"/>
</dbReference>
<keyword evidence="2" id="KW-1133">Transmembrane helix</keyword>
<organism evidence="4 6">
    <name type="scientific">Candidatus Chlorohelix allophototropha</name>
    <dbReference type="NCBI Taxonomy" id="3003348"/>
    <lineage>
        <taxon>Bacteria</taxon>
        <taxon>Bacillati</taxon>
        <taxon>Chloroflexota</taxon>
        <taxon>Chloroflexia</taxon>
        <taxon>Candidatus Chloroheliales</taxon>
        <taxon>Candidatus Chloroheliaceae</taxon>
        <taxon>Candidatus Chlorohelix</taxon>
    </lineage>
</organism>
<feature type="transmembrane region" description="Helical" evidence="2">
    <location>
        <begin position="171"/>
        <end position="193"/>
    </location>
</feature>
<evidence type="ECO:0000256" key="2">
    <source>
        <dbReference type="SAM" id="Phobius"/>
    </source>
</evidence>
<dbReference type="AlphaFoldDB" id="A0A8T7M0M7"/>
<dbReference type="EMBL" id="CP128399">
    <property type="protein sequence ID" value="WJW67292.1"/>
    <property type="molecule type" value="Genomic_DNA"/>
</dbReference>
<dbReference type="Proteomes" id="UP001431572">
    <property type="component" value="Chromosome 1"/>
</dbReference>
<dbReference type="Gene3D" id="2.60.200.20">
    <property type="match status" value="1"/>
</dbReference>
<evidence type="ECO:0000259" key="3">
    <source>
        <dbReference type="PROSITE" id="PS50006"/>
    </source>
</evidence>
<sequence>MQLIVQSGSDAGKSFNLENQLVVLGRQVGCDIVLNDTQISRRHAQFENRSGTIFITDLGSANGSYVNSQRLAPNTPRALQPGDIIKIGDNSMQFAATAAPTQMAMPSAPMQPPVYPVQPQGYQPYNTPPVQPQPQAYQPQAYQPQPQAYQPQAYQPYAPAPAPKKKGGAGIIVLIVALLVLIGGGAVAGFFVLSGNKDNTPTPGTAVANTPGGVRTTGGANGTTGIATTAILVTTVATGASGTNAPPPSPAPSTVAAVATKVPVIPVTTVASVGGTGGTVNNFGVSVTFPNDWKTSSREETNNVGTIQGISPEGAFVSILRFPGLGGDLQARADQFISAFKNQNSKLSVTVQPEVNRNGVVTFEVEYPNPNSLTFHEYIMLTQNSNRDAYLIELGAEKSKIASFNNTFGDILDSLQFS</sequence>
<reference evidence="4 6" key="1">
    <citation type="submission" date="2020-06" db="EMBL/GenBank/DDBJ databases">
        <title>Anoxygenic phototrophic Chloroflexota member uses a Type I reaction center.</title>
        <authorList>
            <person name="Tsuji J.M."/>
            <person name="Shaw N.A."/>
            <person name="Nagashima S."/>
            <person name="Venkiteswaran J."/>
            <person name="Schiff S.L."/>
            <person name="Hanada S."/>
            <person name="Tank M."/>
            <person name="Neufeld J.D."/>
        </authorList>
    </citation>
    <scope>NUCLEOTIDE SEQUENCE [LARGE SCALE GENOMIC DNA]</scope>
    <source>
        <strain evidence="4">L227-S17</strain>
    </source>
</reference>